<feature type="transmembrane region" description="Helical" evidence="1">
    <location>
        <begin position="485"/>
        <end position="510"/>
    </location>
</feature>
<feature type="transmembrane region" description="Helical" evidence="1">
    <location>
        <begin position="99"/>
        <end position="126"/>
    </location>
</feature>
<evidence type="ECO:0000313" key="3">
    <source>
        <dbReference type="Proteomes" id="UP000219440"/>
    </source>
</evidence>
<sequence length="524" mass="54550">MVAQFLQLKLSIVANTFRRGPAQRFGMVLTLLWGITATIVLAAGLIDLRSATPDVARVLVVVIGSAVVLGFLTLPLALSIDDTIDPRRFALLGIPVTSLAFRLAVAASVSLPTFAAVVLAITQIATWSRGPLPVLVAILSAIVIVPTCVLASRISMALSSTFLSSSRARDGVGNIAVGVLVVGGIATATLATFDWQSQVLPIMRRIASIAEWTPLGSALSAPGDTALGFGGQAAAKLLISAVFLAVLWFAWRALVAFMLVRPGRDPGARPRSSLGWFARLPATPAGAIAARSLTYWGRDSRYGVSLAVIPIIPFVLVAALLVGGVPGEYIVWVPVPVMCLFLGWTLHNDVAHDSSAFWVHVASNTRGVDDRGGRIVPALLLGIPLVVIGSVVTVVISGDQGTLPGLIGLSACLLLSGLGISSLVSAAFPYPAVHPGDSPFAQPQAVGAAGSIVQSLSFVMTILLAAPVVWLMVLSTIEPGNEWQLWALGSGVAIGLVVLVVGIFLGGYIVSRRGPELLAFTLRN</sequence>
<dbReference type="RefSeq" id="WP_229671213.1">
    <property type="nucleotide sequence ID" value="NZ_BMLC01000001.1"/>
</dbReference>
<keyword evidence="1" id="KW-1133">Transmembrane helix</keyword>
<keyword evidence="1" id="KW-0472">Membrane</keyword>
<protein>
    <submittedName>
        <fullName evidence="2">ABC-2 type transport system permease protein</fullName>
    </submittedName>
</protein>
<reference evidence="2 3" key="1">
    <citation type="submission" date="2017-09" db="EMBL/GenBank/DDBJ databases">
        <authorList>
            <person name="Ehlers B."/>
            <person name="Leendertz F.H."/>
        </authorList>
    </citation>
    <scope>NUCLEOTIDE SEQUENCE [LARGE SCALE GENOMIC DNA]</scope>
    <source>
        <strain evidence="2 3">CGMCC 1.05381</strain>
    </source>
</reference>
<feature type="transmembrane region" description="Helical" evidence="1">
    <location>
        <begin position="329"/>
        <end position="347"/>
    </location>
</feature>
<feature type="transmembrane region" description="Helical" evidence="1">
    <location>
        <begin position="132"/>
        <end position="151"/>
    </location>
</feature>
<feature type="transmembrane region" description="Helical" evidence="1">
    <location>
        <begin position="448"/>
        <end position="473"/>
    </location>
</feature>
<feature type="transmembrane region" description="Helical" evidence="1">
    <location>
        <begin position="375"/>
        <end position="396"/>
    </location>
</feature>
<feature type="transmembrane region" description="Helical" evidence="1">
    <location>
        <begin position="58"/>
        <end position="78"/>
    </location>
</feature>
<proteinExistence type="predicted"/>
<keyword evidence="3" id="KW-1185">Reference proteome</keyword>
<dbReference type="Proteomes" id="UP000219440">
    <property type="component" value="Unassembled WGS sequence"/>
</dbReference>
<evidence type="ECO:0000256" key="1">
    <source>
        <dbReference type="SAM" id="Phobius"/>
    </source>
</evidence>
<feature type="transmembrane region" description="Helical" evidence="1">
    <location>
        <begin position="302"/>
        <end position="322"/>
    </location>
</feature>
<dbReference type="EMBL" id="OCST01000003">
    <property type="protein sequence ID" value="SOE64693.1"/>
    <property type="molecule type" value="Genomic_DNA"/>
</dbReference>
<feature type="transmembrane region" description="Helical" evidence="1">
    <location>
        <begin position="403"/>
        <end position="428"/>
    </location>
</feature>
<feature type="transmembrane region" description="Helical" evidence="1">
    <location>
        <begin position="237"/>
        <end position="260"/>
    </location>
</feature>
<feature type="transmembrane region" description="Helical" evidence="1">
    <location>
        <begin position="172"/>
        <end position="193"/>
    </location>
</feature>
<gene>
    <name evidence="2" type="ORF">SAMN06296378_1429</name>
</gene>
<evidence type="ECO:0000313" key="2">
    <source>
        <dbReference type="EMBL" id="SOE64693.1"/>
    </source>
</evidence>
<organism evidence="2 3">
    <name type="scientific">Salinibacterium xinjiangense</name>
    <dbReference type="NCBI Taxonomy" id="386302"/>
    <lineage>
        <taxon>Bacteria</taxon>
        <taxon>Bacillati</taxon>
        <taxon>Actinomycetota</taxon>
        <taxon>Actinomycetes</taxon>
        <taxon>Micrococcales</taxon>
        <taxon>Microbacteriaceae</taxon>
        <taxon>Salinibacterium</taxon>
    </lineage>
</organism>
<feature type="transmembrane region" description="Helical" evidence="1">
    <location>
        <begin position="25"/>
        <end position="46"/>
    </location>
</feature>
<accession>A0A2C8ZIZ2</accession>
<keyword evidence="1" id="KW-0812">Transmembrane</keyword>
<dbReference type="AlphaFoldDB" id="A0A2C8ZIZ2"/>
<name>A0A2C8ZIZ2_9MICO</name>